<dbReference type="EMBL" id="CM037155">
    <property type="protein sequence ID" value="KAH7848047.1"/>
    <property type="molecule type" value="Genomic_DNA"/>
</dbReference>
<comment type="caution">
    <text evidence="1">The sequence shown here is derived from an EMBL/GenBank/DDBJ whole genome shotgun (WGS) entry which is preliminary data.</text>
</comment>
<evidence type="ECO:0000313" key="2">
    <source>
        <dbReference type="Proteomes" id="UP000828048"/>
    </source>
</evidence>
<protein>
    <submittedName>
        <fullName evidence="1">Uncharacterized protein</fullName>
    </submittedName>
</protein>
<organism evidence="1 2">
    <name type="scientific">Vaccinium darrowii</name>
    <dbReference type="NCBI Taxonomy" id="229202"/>
    <lineage>
        <taxon>Eukaryota</taxon>
        <taxon>Viridiplantae</taxon>
        <taxon>Streptophyta</taxon>
        <taxon>Embryophyta</taxon>
        <taxon>Tracheophyta</taxon>
        <taxon>Spermatophyta</taxon>
        <taxon>Magnoliopsida</taxon>
        <taxon>eudicotyledons</taxon>
        <taxon>Gunneridae</taxon>
        <taxon>Pentapetalae</taxon>
        <taxon>asterids</taxon>
        <taxon>Ericales</taxon>
        <taxon>Ericaceae</taxon>
        <taxon>Vaccinioideae</taxon>
        <taxon>Vaccinieae</taxon>
        <taxon>Vaccinium</taxon>
    </lineage>
</organism>
<dbReference type="Proteomes" id="UP000828048">
    <property type="component" value="Chromosome 5"/>
</dbReference>
<name>A0ACB7Y419_9ERIC</name>
<keyword evidence="2" id="KW-1185">Reference proteome</keyword>
<proteinExistence type="predicted"/>
<reference evidence="1 2" key="1">
    <citation type="journal article" date="2021" name="Hortic Res">
        <title>High-quality reference genome and annotation aids understanding of berry development for evergreen blueberry (Vaccinium darrowii).</title>
        <authorList>
            <person name="Yu J."/>
            <person name="Hulse-Kemp A.M."/>
            <person name="Babiker E."/>
            <person name="Staton M."/>
        </authorList>
    </citation>
    <scope>NUCLEOTIDE SEQUENCE [LARGE SCALE GENOMIC DNA]</scope>
    <source>
        <strain evidence="2">cv. NJ 8807/NJ 8810</strain>
        <tissue evidence="1">Young leaf</tissue>
    </source>
</reference>
<evidence type="ECO:0000313" key="1">
    <source>
        <dbReference type="EMBL" id="KAH7848047.1"/>
    </source>
</evidence>
<sequence>MYRIGALKECERSAAICKPYETLVLSPCGASPAAIAAGLSSLAPANPLPPLSRLPAIACINQLASATGNERGIAGFGVNLKKASGNDFHSMFTLFVDNLLEDVSIAWFKNLFNKFGVVRDAFIPLKRSKVTGRRFGFVRYNCSVSADVAITKTNGLWIEDRKLYVKIASFEEKGTYQDQKRKVQEQVKGKDAQRKEINVSRFPVRMPNTDTSITGARGWILGKENQWLSKKSFAQAVRGENNGMEYNNTFRKEESVMRKFEAEASEDEYNVKVQEEEEYNLSIDSLTSTMGRDLRGFHGSPMEDDVAGKKDEVQASLGKATNGNEVSKKVQNVPIAGDNIFESHGDNQKHASETFSAQLPRVTEGINLQEVVAENLCKDIREGVGSLGSLRGANFNPLQDNISSNVQVQFHNELERDSEPAGVAVNNNDKEKKGFPWVKFPVEIKEFRFLQQLWLSHPLESLQRNVF</sequence>
<accession>A0ACB7Y419</accession>
<gene>
    <name evidence="1" type="ORF">Vadar_033190</name>
</gene>